<dbReference type="AlphaFoldDB" id="A0A1M6E3D3"/>
<name>A0A1M6E3D3_9FIRM</name>
<dbReference type="EMBL" id="FQYT01000007">
    <property type="protein sequence ID" value="SHI79961.1"/>
    <property type="molecule type" value="Genomic_DNA"/>
</dbReference>
<proteinExistence type="inferred from homology"/>
<dbReference type="InterPro" id="IPR014729">
    <property type="entry name" value="Rossmann-like_a/b/a_fold"/>
</dbReference>
<dbReference type="STRING" id="1122934.SAMN02745691_00845"/>
<dbReference type="RefSeq" id="WP_073993112.1">
    <property type="nucleotide sequence ID" value="NZ_FQYT01000007.1"/>
</dbReference>
<dbReference type="InterPro" id="IPR006016">
    <property type="entry name" value="UspA"/>
</dbReference>
<sequence>MKILVPVDGSLASKNAVAEAIKIAKKDNGSIKLITVVDFHALAAATGEVYVAIVKQMGEDADILLNSIINETDFGGLYVEREVLTGRAYEEILRAAEDEKFDMIVMGNRGFSRIKRFFVGSVTQRVISEATCPVLVVHTEAEE</sequence>
<dbReference type="PANTHER" id="PTHR46268">
    <property type="entry name" value="STRESS RESPONSE PROTEIN NHAX"/>
    <property type="match status" value="1"/>
</dbReference>
<dbReference type="InterPro" id="IPR006015">
    <property type="entry name" value="Universal_stress_UspA"/>
</dbReference>
<accession>A0A1M6E3D3</accession>
<dbReference type="PRINTS" id="PR01438">
    <property type="entry name" value="UNVRSLSTRESS"/>
</dbReference>
<dbReference type="Proteomes" id="UP000184342">
    <property type="component" value="Unassembled WGS sequence"/>
</dbReference>
<protein>
    <submittedName>
        <fullName evidence="3">Nucleotide-binding universal stress protein, UspA family</fullName>
    </submittedName>
</protein>
<dbReference type="SUPFAM" id="SSF52402">
    <property type="entry name" value="Adenine nucleotide alpha hydrolases-like"/>
    <property type="match status" value="1"/>
</dbReference>
<organism evidence="3 4">
    <name type="scientific">Parasporobacterium paucivorans DSM 15970</name>
    <dbReference type="NCBI Taxonomy" id="1122934"/>
    <lineage>
        <taxon>Bacteria</taxon>
        <taxon>Bacillati</taxon>
        <taxon>Bacillota</taxon>
        <taxon>Clostridia</taxon>
        <taxon>Lachnospirales</taxon>
        <taxon>Lachnospiraceae</taxon>
        <taxon>Parasporobacterium</taxon>
    </lineage>
</organism>
<dbReference type="Gene3D" id="3.40.50.620">
    <property type="entry name" value="HUPs"/>
    <property type="match status" value="1"/>
</dbReference>
<reference evidence="3 4" key="1">
    <citation type="submission" date="2016-11" db="EMBL/GenBank/DDBJ databases">
        <authorList>
            <person name="Jaros S."/>
            <person name="Januszkiewicz K."/>
            <person name="Wedrychowicz H."/>
        </authorList>
    </citation>
    <scope>NUCLEOTIDE SEQUENCE [LARGE SCALE GENOMIC DNA]</scope>
    <source>
        <strain evidence="3 4">DSM 15970</strain>
    </source>
</reference>
<evidence type="ECO:0000313" key="3">
    <source>
        <dbReference type="EMBL" id="SHI79961.1"/>
    </source>
</evidence>
<dbReference type="CDD" id="cd00293">
    <property type="entry name" value="USP-like"/>
    <property type="match status" value="1"/>
</dbReference>
<dbReference type="PANTHER" id="PTHR46268:SF6">
    <property type="entry name" value="UNIVERSAL STRESS PROTEIN UP12"/>
    <property type="match status" value="1"/>
</dbReference>
<feature type="domain" description="UspA" evidence="2">
    <location>
        <begin position="2"/>
        <end position="138"/>
    </location>
</feature>
<dbReference type="Pfam" id="PF00582">
    <property type="entry name" value="Usp"/>
    <property type="match status" value="1"/>
</dbReference>
<comment type="similarity">
    <text evidence="1">Belongs to the universal stress protein A family.</text>
</comment>
<dbReference type="OrthoDB" id="9794782at2"/>
<keyword evidence="4" id="KW-1185">Reference proteome</keyword>
<evidence type="ECO:0000259" key="2">
    <source>
        <dbReference type="Pfam" id="PF00582"/>
    </source>
</evidence>
<evidence type="ECO:0000256" key="1">
    <source>
        <dbReference type="ARBA" id="ARBA00008791"/>
    </source>
</evidence>
<evidence type="ECO:0000313" key="4">
    <source>
        <dbReference type="Proteomes" id="UP000184342"/>
    </source>
</evidence>
<gene>
    <name evidence="3" type="ORF">SAMN02745691_00845</name>
</gene>